<dbReference type="SUPFAM" id="SSF52540">
    <property type="entry name" value="P-loop containing nucleoside triphosphate hydrolases"/>
    <property type="match status" value="1"/>
</dbReference>
<dbReference type="PANTHER" id="PTHR22683">
    <property type="entry name" value="SPORULATION PROTEIN RELATED"/>
    <property type="match status" value="1"/>
</dbReference>
<feature type="transmembrane region" description="Helical" evidence="4">
    <location>
        <begin position="53"/>
        <end position="70"/>
    </location>
</feature>
<keyword evidence="2 3" id="KW-0067">ATP-binding</keyword>
<dbReference type="Gene3D" id="3.40.50.300">
    <property type="entry name" value="P-loop containing nucleotide triphosphate hydrolases"/>
    <property type="match status" value="1"/>
</dbReference>
<dbReference type="InterPro" id="IPR050206">
    <property type="entry name" value="FtsK/SpoIIIE/SftA"/>
</dbReference>
<protein>
    <submittedName>
        <fullName evidence="6">FtsK/SpoIIIE domain-containing protein</fullName>
    </submittedName>
</protein>
<reference evidence="6 7" key="1">
    <citation type="submission" date="2022-06" db="EMBL/GenBank/DDBJ databases">
        <title>Draft genome sequence of type strain Streptomyces rubrisoli DSM 42083.</title>
        <authorList>
            <person name="Duangmal K."/>
            <person name="Klaysubun C."/>
        </authorList>
    </citation>
    <scope>NUCLEOTIDE SEQUENCE [LARGE SCALE GENOMIC DNA]</scope>
    <source>
        <strain evidence="6 7">DSM 42083</strain>
    </source>
</reference>
<keyword evidence="4" id="KW-0812">Transmembrane</keyword>
<organism evidence="6 7">
    <name type="scientific">Streptantibioticus rubrisoli</name>
    <dbReference type="NCBI Taxonomy" id="1387313"/>
    <lineage>
        <taxon>Bacteria</taxon>
        <taxon>Bacillati</taxon>
        <taxon>Actinomycetota</taxon>
        <taxon>Actinomycetes</taxon>
        <taxon>Kitasatosporales</taxon>
        <taxon>Streptomycetaceae</taxon>
        <taxon>Streptantibioticus</taxon>
    </lineage>
</organism>
<keyword evidence="4" id="KW-1133">Transmembrane helix</keyword>
<feature type="domain" description="FtsK" evidence="5">
    <location>
        <begin position="272"/>
        <end position="447"/>
    </location>
</feature>
<evidence type="ECO:0000256" key="1">
    <source>
        <dbReference type="ARBA" id="ARBA00022741"/>
    </source>
</evidence>
<dbReference type="InterPro" id="IPR002543">
    <property type="entry name" value="FtsK_dom"/>
</dbReference>
<evidence type="ECO:0000256" key="4">
    <source>
        <dbReference type="SAM" id="Phobius"/>
    </source>
</evidence>
<sequence length="611" mass="65759">MHLNRTPRRYARRLRKQIGGADAPPFMLVVNDRYSGAVLEAVARWLFRYRSELAPIVVGLWVGVAGLVLHSTHPGVWPLIAIGSVLLSGAVLKGWLLRRLDRFEERLYAAVTAFAAGGWLASATALGGGCFPLPWLLLVGTLAAAVPWWTHRRRRARVAVDRTIRAWPDVAESIGLVGSHVVSAAVDLWGWRARVSLRRGQTVADALSRVPAIESGLGTRPGAVRVTPDESRADRFTLRVLDRDPHAEPIPWAGPSVASICDPIELGVYEDASPVRVSLLRRHALIGGIAGSGKSGVLNVILANLAACRDVVLWGIDLKGGMELQPWAACLDRLATTPREAAALLHDGVRVLEGRAGALSRRGLRVWEPSETAPALVIVVDEYAELAEEAGDALVHADSIARRGRAVAETLLAATQRPTQQAMGRKAVRSQMDVRVCLRVRERRDVDLILGQGMLAAGWAAHMLDAPGKFLLSAPGADAPQRARAFLVRDADVHATVDRYSPSRTALDSLSLSATRPDVTPDEDSDVVDAELVDVSASAPPQGPEAVLLDALNDAPPQGRSVAELMRATGMGRTWVYDRLQEYASAGRVVQVSRGRWRAHQGGDSAAAMTG</sequence>
<accession>A0ABT1PGK1</accession>
<dbReference type="Pfam" id="PF01580">
    <property type="entry name" value="FtsK_SpoIIIE"/>
    <property type="match status" value="1"/>
</dbReference>
<evidence type="ECO:0000313" key="6">
    <source>
        <dbReference type="EMBL" id="MCQ4044484.1"/>
    </source>
</evidence>
<feature type="transmembrane region" description="Helical" evidence="4">
    <location>
        <begin position="76"/>
        <end position="95"/>
    </location>
</feature>
<gene>
    <name evidence="6" type="ORF">NON19_21235</name>
</gene>
<proteinExistence type="predicted"/>
<dbReference type="PANTHER" id="PTHR22683:SF41">
    <property type="entry name" value="DNA TRANSLOCASE FTSK"/>
    <property type="match status" value="1"/>
</dbReference>
<evidence type="ECO:0000259" key="5">
    <source>
        <dbReference type="PROSITE" id="PS50901"/>
    </source>
</evidence>
<dbReference type="RefSeq" id="WP_255930352.1">
    <property type="nucleotide sequence ID" value="NZ_JANFNH010000028.1"/>
</dbReference>
<evidence type="ECO:0000313" key="7">
    <source>
        <dbReference type="Proteomes" id="UP001206206"/>
    </source>
</evidence>
<evidence type="ECO:0000256" key="3">
    <source>
        <dbReference type="PROSITE-ProRule" id="PRU00289"/>
    </source>
</evidence>
<keyword evidence="4" id="KW-0472">Membrane</keyword>
<keyword evidence="1 3" id="KW-0547">Nucleotide-binding</keyword>
<dbReference type="PROSITE" id="PS50901">
    <property type="entry name" value="FTSK"/>
    <property type="match status" value="1"/>
</dbReference>
<dbReference type="EMBL" id="JANFNH010000028">
    <property type="protein sequence ID" value="MCQ4044484.1"/>
    <property type="molecule type" value="Genomic_DNA"/>
</dbReference>
<name>A0ABT1PGK1_9ACTN</name>
<dbReference type="Proteomes" id="UP001206206">
    <property type="component" value="Unassembled WGS sequence"/>
</dbReference>
<dbReference type="InterPro" id="IPR027417">
    <property type="entry name" value="P-loop_NTPase"/>
</dbReference>
<feature type="binding site" evidence="3">
    <location>
        <begin position="288"/>
        <end position="295"/>
    </location>
    <ligand>
        <name>ATP</name>
        <dbReference type="ChEBI" id="CHEBI:30616"/>
    </ligand>
</feature>
<evidence type="ECO:0000256" key="2">
    <source>
        <dbReference type="ARBA" id="ARBA00022840"/>
    </source>
</evidence>
<keyword evidence="7" id="KW-1185">Reference proteome</keyword>
<comment type="caution">
    <text evidence="6">The sequence shown here is derived from an EMBL/GenBank/DDBJ whole genome shotgun (WGS) entry which is preliminary data.</text>
</comment>